<protein>
    <recommendedName>
        <fullName evidence="4 9">Triosephosphate isomerase</fullName>
        <shortName evidence="9">TIM</shortName>
        <shortName evidence="9">TPI</shortName>
        <ecNumber evidence="3 9">5.3.1.1</ecNumber>
    </recommendedName>
    <alternativeName>
        <fullName evidence="9">Triose-phosphate isomerase</fullName>
    </alternativeName>
</protein>
<evidence type="ECO:0000256" key="10">
    <source>
        <dbReference type="RuleBase" id="RU363013"/>
    </source>
</evidence>
<evidence type="ECO:0000313" key="11">
    <source>
        <dbReference type="EMBL" id="AOM81982.1"/>
    </source>
</evidence>
<comment type="subcellular location">
    <subcellularLocation>
        <location evidence="9 10">Cytoplasm</location>
    </subcellularLocation>
</comment>
<feature type="binding site" evidence="9">
    <location>
        <position position="173"/>
    </location>
    <ligand>
        <name>substrate</name>
    </ligand>
</feature>
<organism evidence="11 12">
    <name type="scientific">Salisediminibacterium beveridgei</name>
    <dbReference type="NCBI Taxonomy" id="632773"/>
    <lineage>
        <taxon>Bacteria</taxon>
        <taxon>Bacillati</taxon>
        <taxon>Bacillota</taxon>
        <taxon>Bacilli</taxon>
        <taxon>Bacillales</taxon>
        <taxon>Bacillaceae</taxon>
        <taxon>Salisediminibacterium</taxon>
    </lineage>
</organism>
<comment type="pathway">
    <text evidence="9 10">Carbohydrate biosynthesis; gluconeogenesis.</text>
</comment>
<feature type="active site" description="Electrophile" evidence="9">
    <location>
        <position position="95"/>
    </location>
</feature>
<dbReference type="Pfam" id="PF00121">
    <property type="entry name" value="TIM"/>
    <property type="match status" value="1"/>
</dbReference>
<feature type="modified residue" description="Phosphoserine" evidence="9">
    <location>
        <position position="213"/>
    </location>
</feature>
<name>A0A1D7QSL7_9BACI</name>
<evidence type="ECO:0000256" key="7">
    <source>
        <dbReference type="ARBA" id="ARBA00023152"/>
    </source>
</evidence>
<dbReference type="GO" id="GO:0005829">
    <property type="term" value="C:cytosol"/>
    <property type="evidence" value="ECO:0007669"/>
    <property type="project" value="TreeGrafter"/>
</dbReference>
<evidence type="ECO:0000256" key="4">
    <source>
        <dbReference type="ARBA" id="ARBA00019397"/>
    </source>
</evidence>
<keyword evidence="5 9" id="KW-0312">Gluconeogenesis</keyword>
<evidence type="ECO:0000256" key="9">
    <source>
        <dbReference type="HAMAP-Rule" id="MF_00147"/>
    </source>
</evidence>
<evidence type="ECO:0000256" key="1">
    <source>
        <dbReference type="ARBA" id="ARBA00004680"/>
    </source>
</evidence>
<feature type="binding site" evidence="9">
    <location>
        <begin position="234"/>
        <end position="235"/>
    </location>
    <ligand>
        <name>substrate</name>
    </ligand>
</feature>
<dbReference type="InterPro" id="IPR022896">
    <property type="entry name" value="TrioseP_Isoase_bac/euk"/>
</dbReference>
<gene>
    <name evidence="9 11" type="primary">tpiA</name>
    <name evidence="11" type="ORF">BBEV_0589</name>
</gene>
<dbReference type="UniPathway" id="UPA00109">
    <property type="reaction ID" value="UER00189"/>
</dbReference>
<dbReference type="PATRIC" id="fig|632773.3.peg.634"/>
<dbReference type="SUPFAM" id="SSF51351">
    <property type="entry name" value="Triosephosphate isomerase (TIM)"/>
    <property type="match status" value="1"/>
</dbReference>
<reference evidence="11 12" key="1">
    <citation type="submission" date="2015-08" db="EMBL/GenBank/DDBJ databases">
        <title>The complete genome sequence of Bacillus beveridgei MLTeJB.</title>
        <authorList>
            <person name="Hanson T.E."/>
            <person name="Mesa C."/>
            <person name="Basesman S.M."/>
            <person name="Oremland R.S."/>
        </authorList>
    </citation>
    <scope>NUCLEOTIDE SEQUENCE [LARGE SCALE GENOMIC DNA]</scope>
    <source>
        <strain evidence="11 12">MLTeJB</strain>
    </source>
</reference>
<dbReference type="GO" id="GO:0006094">
    <property type="term" value="P:gluconeogenesis"/>
    <property type="evidence" value="ECO:0007669"/>
    <property type="project" value="UniProtKB-UniRule"/>
</dbReference>
<feature type="binding site" evidence="9">
    <location>
        <position position="213"/>
    </location>
    <ligand>
        <name>substrate</name>
    </ligand>
</feature>
<dbReference type="PANTHER" id="PTHR21139">
    <property type="entry name" value="TRIOSEPHOSPHATE ISOMERASE"/>
    <property type="match status" value="1"/>
</dbReference>
<dbReference type="EC" id="5.3.1.1" evidence="3 9"/>
<keyword evidence="12" id="KW-1185">Reference proteome</keyword>
<dbReference type="InterPro" id="IPR000652">
    <property type="entry name" value="Triosephosphate_isomerase"/>
</dbReference>
<dbReference type="PROSITE" id="PS00171">
    <property type="entry name" value="TIM_1"/>
    <property type="match status" value="1"/>
</dbReference>
<keyword evidence="7 9" id="KW-0324">Glycolysis</keyword>
<dbReference type="GO" id="GO:0046166">
    <property type="term" value="P:glyceraldehyde-3-phosphate biosynthetic process"/>
    <property type="evidence" value="ECO:0007669"/>
    <property type="project" value="TreeGrafter"/>
</dbReference>
<dbReference type="AlphaFoldDB" id="A0A1D7QSL7"/>
<dbReference type="KEGG" id="bbev:BBEV_0589"/>
<keyword evidence="9" id="KW-0597">Phosphoprotein</keyword>
<dbReference type="OrthoDB" id="9809429at2"/>
<evidence type="ECO:0000256" key="8">
    <source>
        <dbReference type="ARBA" id="ARBA00023235"/>
    </source>
</evidence>
<comment type="function">
    <text evidence="9">Involved in the gluconeogenesis. Catalyzes stereospecifically the conversion of dihydroxyacetone phosphate (DHAP) to D-glyceraldehyde-3-phosphate (G3P).</text>
</comment>
<dbReference type="PROSITE" id="PS51440">
    <property type="entry name" value="TIM_2"/>
    <property type="match status" value="1"/>
</dbReference>
<feature type="binding site" evidence="9">
    <location>
        <begin position="9"/>
        <end position="11"/>
    </location>
    <ligand>
        <name>substrate</name>
    </ligand>
</feature>
<comment type="catalytic activity">
    <reaction evidence="9 10">
        <text>D-glyceraldehyde 3-phosphate = dihydroxyacetone phosphate</text>
        <dbReference type="Rhea" id="RHEA:18585"/>
        <dbReference type="ChEBI" id="CHEBI:57642"/>
        <dbReference type="ChEBI" id="CHEBI:59776"/>
        <dbReference type="EC" id="5.3.1.1"/>
    </reaction>
</comment>
<dbReference type="EMBL" id="CP012502">
    <property type="protein sequence ID" value="AOM81982.1"/>
    <property type="molecule type" value="Genomic_DNA"/>
</dbReference>
<comment type="subunit">
    <text evidence="9 10">Homodimer.</text>
</comment>
<dbReference type="PANTHER" id="PTHR21139:SF42">
    <property type="entry name" value="TRIOSEPHOSPHATE ISOMERASE"/>
    <property type="match status" value="1"/>
</dbReference>
<proteinExistence type="inferred from homology"/>
<keyword evidence="8 9" id="KW-0413">Isomerase</keyword>
<dbReference type="UniPathway" id="UPA00138"/>
<dbReference type="InterPro" id="IPR013785">
    <property type="entry name" value="Aldolase_TIM"/>
</dbReference>
<sequence length="252" mass="26999">MRKPIIAGNWKMNKTKSEAVEFLQAIKTAVPSASKVDSVVCAPHLYLDALVQEAAGTDVFIGAQNMHFEDSGAFTGETSPMALNDLGVSYVVIGHSERRELFGETDESVNKKTHAAFNHRMTPIVCVGETLEEREADKTNDIVTVQVKEGLKGLTNDQVKETVIAYEPIWAIGTGKTASSADANETCGVIRQVLADVFGQDVADAVRIQYGGSVKPANIKELLDQSDIDGALVGGASLEAESYLQLVEAGNE</sequence>
<dbReference type="GO" id="GO:0006096">
    <property type="term" value="P:glycolytic process"/>
    <property type="evidence" value="ECO:0007669"/>
    <property type="project" value="UniProtKB-UniRule"/>
</dbReference>
<comment type="pathway">
    <text evidence="1 9 10">Carbohydrate degradation; glycolysis; D-glyceraldehyde 3-phosphate from glycerone phosphate: step 1/1.</text>
</comment>
<feature type="active site" description="Proton acceptor" evidence="9">
    <location>
        <position position="167"/>
    </location>
</feature>
<dbReference type="FunFam" id="3.20.20.70:FF:000016">
    <property type="entry name" value="Triosephosphate isomerase"/>
    <property type="match status" value="1"/>
</dbReference>
<dbReference type="STRING" id="632773.BBEV_0589"/>
<accession>A0A1D7QSL7</accession>
<dbReference type="HAMAP" id="MF_00147_B">
    <property type="entry name" value="TIM_B"/>
    <property type="match status" value="1"/>
</dbReference>
<evidence type="ECO:0000256" key="6">
    <source>
        <dbReference type="ARBA" id="ARBA00022490"/>
    </source>
</evidence>
<dbReference type="CDD" id="cd00311">
    <property type="entry name" value="TIM"/>
    <property type="match status" value="1"/>
</dbReference>
<dbReference type="InterPro" id="IPR020861">
    <property type="entry name" value="Triosephosphate_isomerase_AS"/>
</dbReference>
<dbReference type="Proteomes" id="UP000094463">
    <property type="component" value="Chromosome"/>
</dbReference>
<dbReference type="GO" id="GO:0019563">
    <property type="term" value="P:glycerol catabolic process"/>
    <property type="evidence" value="ECO:0007669"/>
    <property type="project" value="TreeGrafter"/>
</dbReference>
<dbReference type="RefSeq" id="WP_069364109.1">
    <property type="nucleotide sequence ID" value="NZ_CP012502.1"/>
</dbReference>
<evidence type="ECO:0000313" key="12">
    <source>
        <dbReference type="Proteomes" id="UP000094463"/>
    </source>
</evidence>
<evidence type="ECO:0000256" key="3">
    <source>
        <dbReference type="ARBA" id="ARBA00011940"/>
    </source>
</evidence>
<dbReference type="InterPro" id="IPR035990">
    <property type="entry name" value="TIM_sf"/>
</dbReference>
<comment type="similarity">
    <text evidence="2 9 10">Belongs to the triosephosphate isomerase family.</text>
</comment>
<dbReference type="Gene3D" id="3.20.20.70">
    <property type="entry name" value="Aldolase class I"/>
    <property type="match status" value="1"/>
</dbReference>
<dbReference type="NCBIfam" id="TIGR00419">
    <property type="entry name" value="tim"/>
    <property type="match status" value="1"/>
</dbReference>
<evidence type="ECO:0000256" key="5">
    <source>
        <dbReference type="ARBA" id="ARBA00022432"/>
    </source>
</evidence>
<dbReference type="GO" id="GO:0004807">
    <property type="term" value="F:triose-phosphate isomerase activity"/>
    <property type="evidence" value="ECO:0007669"/>
    <property type="project" value="UniProtKB-UniRule"/>
</dbReference>
<evidence type="ECO:0000256" key="2">
    <source>
        <dbReference type="ARBA" id="ARBA00007422"/>
    </source>
</evidence>
<keyword evidence="6 9" id="KW-0963">Cytoplasm</keyword>